<reference evidence="1 2" key="1">
    <citation type="journal article" date="2024" name="Nat. Commun.">
        <title>Phylogenomics reveals the evolutionary origins of lichenization in chlorophyte algae.</title>
        <authorList>
            <person name="Puginier C."/>
            <person name="Libourel C."/>
            <person name="Otte J."/>
            <person name="Skaloud P."/>
            <person name="Haon M."/>
            <person name="Grisel S."/>
            <person name="Petersen M."/>
            <person name="Berrin J.G."/>
            <person name="Delaux P.M."/>
            <person name="Dal Grande F."/>
            <person name="Keller J."/>
        </authorList>
    </citation>
    <scope>NUCLEOTIDE SEQUENCE [LARGE SCALE GENOMIC DNA]</scope>
    <source>
        <strain evidence="1 2">SAG 2036</strain>
    </source>
</reference>
<accession>A0AAW1NWX3</accession>
<keyword evidence="2" id="KW-1185">Reference proteome</keyword>
<dbReference type="Proteomes" id="UP001465755">
    <property type="component" value="Unassembled WGS sequence"/>
</dbReference>
<comment type="caution">
    <text evidence="1">The sequence shown here is derived from an EMBL/GenBank/DDBJ whole genome shotgun (WGS) entry which is preliminary data.</text>
</comment>
<proteinExistence type="predicted"/>
<sequence length="73" mass="7698">MLSTTSGAGRRSRISPQVKYKVQGQSQLYFGKTALLVTIARGSSEASLGEMVLACWVSNNADVLAPLVVALSL</sequence>
<dbReference type="AlphaFoldDB" id="A0AAW1NWX3"/>
<organism evidence="1 2">
    <name type="scientific">Symbiochloris irregularis</name>
    <dbReference type="NCBI Taxonomy" id="706552"/>
    <lineage>
        <taxon>Eukaryota</taxon>
        <taxon>Viridiplantae</taxon>
        <taxon>Chlorophyta</taxon>
        <taxon>core chlorophytes</taxon>
        <taxon>Trebouxiophyceae</taxon>
        <taxon>Trebouxiales</taxon>
        <taxon>Trebouxiaceae</taxon>
        <taxon>Symbiochloris</taxon>
    </lineage>
</organism>
<name>A0AAW1NWX3_9CHLO</name>
<gene>
    <name evidence="1" type="ORF">WJX73_008663</name>
</gene>
<evidence type="ECO:0000313" key="2">
    <source>
        <dbReference type="Proteomes" id="UP001465755"/>
    </source>
</evidence>
<dbReference type="EMBL" id="JALJOQ010000105">
    <property type="protein sequence ID" value="KAK9797764.1"/>
    <property type="molecule type" value="Genomic_DNA"/>
</dbReference>
<evidence type="ECO:0000313" key="1">
    <source>
        <dbReference type="EMBL" id="KAK9797764.1"/>
    </source>
</evidence>
<protein>
    <submittedName>
        <fullName evidence="1">Uncharacterized protein</fullName>
    </submittedName>
</protein>